<feature type="domain" description="DUF305" evidence="3">
    <location>
        <begin position="75"/>
        <end position="224"/>
    </location>
</feature>
<evidence type="ECO:0000313" key="5">
    <source>
        <dbReference type="Proteomes" id="UP000628079"/>
    </source>
</evidence>
<gene>
    <name evidence="4" type="ORF">GCM10011314_28780</name>
</gene>
<dbReference type="InterPro" id="IPR012347">
    <property type="entry name" value="Ferritin-like"/>
</dbReference>
<sequence length="228" mass="24315">MPHMPFRATTTLTLAAVLGLGLSGCSGDADPQPVPGTPGPTSSDPVIKPGLPGEPNETISGGMATRPARTVSPGDVTFYQDMIVHHSQALVMVETALPRLTDPQVKSLASRIGDEQKPEILAMTTWLEERKQEVPPQATNPRLGDHDHAGMPGMATPAQMEQLARASGVEADRLFLRLMTAHHKGALTMVGTHGKVAGEEMVEEMAADINVTQSKQISQMQEMLARLS</sequence>
<dbReference type="EMBL" id="BMEA01000003">
    <property type="protein sequence ID" value="GGB87246.1"/>
    <property type="molecule type" value="Genomic_DNA"/>
</dbReference>
<organism evidence="4 5">
    <name type="scientific">Knoellia flava</name>
    <dbReference type="NCBI Taxonomy" id="913969"/>
    <lineage>
        <taxon>Bacteria</taxon>
        <taxon>Bacillati</taxon>
        <taxon>Actinomycetota</taxon>
        <taxon>Actinomycetes</taxon>
        <taxon>Micrococcales</taxon>
        <taxon>Intrasporangiaceae</taxon>
        <taxon>Knoellia</taxon>
    </lineage>
</organism>
<dbReference type="PANTHER" id="PTHR36933">
    <property type="entry name" value="SLL0788 PROTEIN"/>
    <property type="match status" value="1"/>
</dbReference>
<dbReference type="Proteomes" id="UP000628079">
    <property type="component" value="Unassembled WGS sequence"/>
</dbReference>
<dbReference type="Pfam" id="PF03713">
    <property type="entry name" value="DUF305"/>
    <property type="match status" value="1"/>
</dbReference>
<proteinExistence type="predicted"/>
<dbReference type="AlphaFoldDB" id="A0A8H9FXX4"/>
<dbReference type="PROSITE" id="PS51257">
    <property type="entry name" value="PROKAR_LIPOPROTEIN"/>
    <property type="match status" value="1"/>
</dbReference>
<comment type="caution">
    <text evidence="4">The sequence shown here is derived from an EMBL/GenBank/DDBJ whole genome shotgun (WGS) entry which is preliminary data.</text>
</comment>
<keyword evidence="4" id="KW-0449">Lipoprotein</keyword>
<dbReference type="InterPro" id="IPR005183">
    <property type="entry name" value="DUF305_CopM-like"/>
</dbReference>
<feature type="signal peptide" evidence="2">
    <location>
        <begin position="1"/>
        <end position="29"/>
    </location>
</feature>
<name>A0A8H9FXX4_9MICO</name>
<evidence type="ECO:0000259" key="3">
    <source>
        <dbReference type="Pfam" id="PF03713"/>
    </source>
</evidence>
<evidence type="ECO:0000256" key="1">
    <source>
        <dbReference type="SAM" id="MobiDB-lite"/>
    </source>
</evidence>
<dbReference type="Gene3D" id="1.20.1260.10">
    <property type="match status" value="1"/>
</dbReference>
<evidence type="ECO:0000313" key="4">
    <source>
        <dbReference type="EMBL" id="GGB87246.1"/>
    </source>
</evidence>
<dbReference type="PANTHER" id="PTHR36933:SF1">
    <property type="entry name" value="SLL0788 PROTEIN"/>
    <property type="match status" value="1"/>
</dbReference>
<evidence type="ECO:0000256" key="2">
    <source>
        <dbReference type="SAM" id="SignalP"/>
    </source>
</evidence>
<accession>A0A8H9FXX4</accession>
<feature type="chain" id="PRO_5034938316" evidence="2">
    <location>
        <begin position="30"/>
        <end position="228"/>
    </location>
</feature>
<feature type="region of interest" description="Disordered" evidence="1">
    <location>
        <begin position="130"/>
        <end position="154"/>
    </location>
</feature>
<keyword evidence="2" id="KW-0732">Signal</keyword>
<reference evidence="4" key="1">
    <citation type="journal article" date="2014" name="Int. J. Syst. Evol. Microbiol.">
        <title>Complete genome sequence of Corynebacterium casei LMG S-19264T (=DSM 44701T), isolated from a smear-ripened cheese.</title>
        <authorList>
            <consortium name="US DOE Joint Genome Institute (JGI-PGF)"/>
            <person name="Walter F."/>
            <person name="Albersmeier A."/>
            <person name="Kalinowski J."/>
            <person name="Ruckert C."/>
        </authorList>
    </citation>
    <scope>NUCLEOTIDE SEQUENCE</scope>
    <source>
        <strain evidence="4">CGMCC 1.10749</strain>
    </source>
</reference>
<protein>
    <submittedName>
        <fullName evidence="4">Lipoprotein</fullName>
    </submittedName>
</protein>
<feature type="region of interest" description="Disordered" evidence="1">
    <location>
        <begin position="27"/>
        <end position="67"/>
    </location>
</feature>
<reference evidence="4" key="2">
    <citation type="submission" date="2020-09" db="EMBL/GenBank/DDBJ databases">
        <authorList>
            <person name="Sun Q."/>
            <person name="Zhou Y."/>
        </authorList>
    </citation>
    <scope>NUCLEOTIDE SEQUENCE</scope>
    <source>
        <strain evidence="4">CGMCC 1.10749</strain>
    </source>
</reference>